<evidence type="ECO:0000313" key="4">
    <source>
        <dbReference type="Proteomes" id="UP001165085"/>
    </source>
</evidence>
<dbReference type="GO" id="GO:0004843">
    <property type="term" value="F:cysteine-type deubiquitinase activity"/>
    <property type="evidence" value="ECO:0007669"/>
    <property type="project" value="InterPro"/>
</dbReference>
<dbReference type="GO" id="GO:1990380">
    <property type="term" value="F:K48-linked deubiquitinase activity"/>
    <property type="evidence" value="ECO:0007669"/>
    <property type="project" value="InterPro"/>
</dbReference>
<comment type="caution">
    <text evidence="3">The sequence shown here is derived from an EMBL/GenBank/DDBJ whole genome shotgun (WGS) entry which is preliminary data.</text>
</comment>
<dbReference type="GO" id="GO:0005829">
    <property type="term" value="C:cytosol"/>
    <property type="evidence" value="ECO:0007669"/>
    <property type="project" value="TreeGrafter"/>
</dbReference>
<accession>A0A9W7BY15</accession>
<dbReference type="GO" id="GO:0071108">
    <property type="term" value="P:protein K48-linked deubiquitination"/>
    <property type="evidence" value="ECO:0007669"/>
    <property type="project" value="TreeGrafter"/>
</dbReference>
<dbReference type="GO" id="GO:0016807">
    <property type="term" value="F:cysteine-type carboxypeptidase activity"/>
    <property type="evidence" value="ECO:0007669"/>
    <property type="project" value="TreeGrafter"/>
</dbReference>
<reference evidence="4" key="1">
    <citation type="journal article" date="2023" name="Commun. Biol.">
        <title>Genome analysis of Parmales, the sister group of diatoms, reveals the evolutionary specialization of diatoms from phago-mixotrophs to photoautotrophs.</title>
        <authorList>
            <person name="Ban H."/>
            <person name="Sato S."/>
            <person name="Yoshikawa S."/>
            <person name="Yamada K."/>
            <person name="Nakamura Y."/>
            <person name="Ichinomiya M."/>
            <person name="Sato N."/>
            <person name="Blanc-Mathieu R."/>
            <person name="Endo H."/>
            <person name="Kuwata A."/>
            <person name="Ogata H."/>
        </authorList>
    </citation>
    <scope>NUCLEOTIDE SEQUENCE [LARGE SCALE GENOMIC DNA]</scope>
    <source>
        <strain evidence="4">NIES 3701</strain>
    </source>
</reference>
<dbReference type="PANTHER" id="PTHR18063">
    <property type="entry name" value="NF-E2 INDUCIBLE PROTEIN"/>
    <property type="match status" value="1"/>
</dbReference>
<sequence>MSSSETAQPPPPDPSNIQPTTSLPPSTSASNQTNEVPVLNASPPNSSSLSPPSTLSPPPPSYTQATAPTVSDTSAPLIQPLSYPSALDLSPVPALNDPAPLSPATPNPNPNPTSPTAAALPPFSIKEIEFFGSPKTILLQNENGPCPLLALSNVLILRNVLRLPAQCVASSIISFDELVQLIGGLALDDKKSAADNLETLMDLLPTLAKGLDVNPKFCEGVTGYEYTDKIVAFDTFGIELVHGWLIDPSDPNHDMFEGLSYNQLVELVISSDSSGKVEDIVKGDAARAFLDSSAHQLTYHGLTSLHTHLPSNSLSVFFRNNHFSTIFQHDSKMFLLVTDQGYSSVSEVVWEVLSNIDGDTSYVNSSFQKPSIQDDYTRSSSLQISLPDPDADLQAAISASLNLGGSSNPPLSSNPASVSVGVGTVVNLPGGPMSPVPLNPDSDMLMAQKLQREMNAPNIMSDAETARMIQQQEEYEYQQQQASARHRNIEKERERERKKKNDSSCSLM</sequence>
<feature type="compositionally biased region" description="Pro residues" evidence="1">
    <location>
        <begin position="100"/>
        <end position="113"/>
    </location>
</feature>
<dbReference type="AlphaFoldDB" id="A0A9W7BY15"/>
<dbReference type="EMBL" id="BRXY01000552">
    <property type="protein sequence ID" value="GMH99611.1"/>
    <property type="molecule type" value="Genomic_DNA"/>
</dbReference>
<feature type="region of interest" description="Disordered" evidence="1">
    <location>
        <begin position="471"/>
        <end position="508"/>
    </location>
</feature>
<dbReference type="OrthoDB" id="10261212at2759"/>
<dbReference type="Pfam" id="PF04424">
    <property type="entry name" value="MINDY_DUB"/>
    <property type="match status" value="1"/>
</dbReference>
<evidence type="ECO:0000256" key="1">
    <source>
        <dbReference type="SAM" id="MobiDB-lite"/>
    </source>
</evidence>
<feature type="compositionally biased region" description="Polar residues" evidence="1">
    <location>
        <begin position="62"/>
        <end position="76"/>
    </location>
</feature>
<feature type="domain" description="MINDY deubiquitinase" evidence="2">
    <location>
        <begin position="123"/>
        <end position="367"/>
    </location>
</feature>
<protein>
    <recommendedName>
        <fullName evidence="2">MINDY deubiquitinase domain-containing protein</fullName>
    </recommendedName>
</protein>
<feature type="region of interest" description="Disordered" evidence="1">
    <location>
        <begin position="89"/>
        <end position="118"/>
    </location>
</feature>
<gene>
    <name evidence="3" type="ORF">TrST_g10792</name>
</gene>
<evidence type="ECO:0000259" key="2">
    <source>
        <dbReference type="Pfam" id="PF04424"/>
    </source>
</evidence>
<feature type="compositionally biased region" description="Low complexity" evidence="1">
    <location>
        <begin position="42"/>
        <end position="53"/>
    </location>
</feature>
<dbReference type="InterPro" id="IPR007518">
    <property type="entry name" value="MINDY"/>
</dbReference>
<proteinExistence type="predicted"/>
<name>A0A9W7BY15_9STRA</name>
<feature type="compositionally biased region" description="Basic and acidic residues" evidence="1">
    <location>
        <begin position="487"/>
        <end position="502"/>
    </location>
</feature>
<dbReference type="Proteomes" id="UP001165085">
    <property type="component" value="Unassembled WGS sequence"/>
</dbReference>
<feature type="compositionally biased region" description="Low complexity" evidence="1">
    <location>
        <begin position="19"/>
        <end position="28"/>
    </location>
</feature>
<dbReference type="PANTHER" id="PTHR18063:SF6">
    <property type="entry name" value="UBIQUITIN CARBOXYL-TERMINAL HYDROLASE"/>
    <property type="match status" value="1"/>
</dbReference>
<feature type="region of interest" description="Disordered" evidence="1">
    <location>
        <begin position="1"/>
        <end position="77"/>
    </location>
</feature>
<dbReference type="GO" id="GO:0071944">
    <property type="term" value="C:cell periphery"/>
    <property type="evidence" value="ECO:0007669"/>
    <property type="project" value="TreeGrafter"/>
</dbReference>
<organism evidence="3 4">
    <name type="scientific">Triparma strigata</name>
    <dbReference type="NCBI Taxonomy" id="1606541"/>
    <lineage>
        <taxon>Eukaryota</taxon>
        <taxon>Sar</taxon>
        <taxon>Stramenopiles</taxon>
        <taxon>Ochrophyta</taxon>
        <taxon>Bolidophyceae</taxon>
        <taxon>Parmales</taxon>
        <taxon>Triparmaceae</taxon>
        <taxon>Triparma</taxon>
    </lineage>
</organism>
<keyword evidence="4" id="KW-1185">Reference proteome</keyword>
<evidence type="ECO:0000313" key="3">
    <source>
        <dbReference type="EMBL" id="GMH99611.1"/>
    </source>
</evidence>
<dbReference type="InterPro" id="IPR033979">
    <property type="entry name" value="MINDY_domain"/>
</dbReference>